<reference evidence="4 5" key="1">
    <citation type="submission" date="2019-07" db="EMBL/GenBank/DDBJ databases">
        <title>Genome sequencing for Ferrovibrio sp. K5.</title>
        <authorList>
            <person name="Park S.-J."/>
        </authorList>
    </citation>
    <scope>NUCLEOTIDE SEQUENCE [LARGE SCALE GENOMIC DNA]</scope>
    <source>
        <strain evidence="4 5">K5</strain>
    </source>
</reference>
<dbReference type="EMBL" id="CP041636">
    <property type="protein sequence ID" value="QDO96887.1"/>
    <property type="molecule type" value="Genomic_DNA"/>
</dbReference>
<keyword evidence="5" id="KW-1185">Reference proteome</keyword>
<dbReference type="Gene3D" id="3.40.630.30">
    <property type="match status" value="1"/>
</dbReference>
<dbReference type="KEGG" id="fer:FNB15_06165"/>
<sequence length="182" mass="19916">MNAKVKTTAPNAVIEKVEALNDDELDELCDAAEKAILDGNGFGWLKAPSRTVLERYWRGVLLMPQRDLFVARLDGAVVGSSQLLRPPPNNEAQAHSAQITSFFIAPGARGFGLARGLIRLAEDIARDGGYRQIDLDMRASQQAAIQLAEGAGYQRWGTKPRYALVDGVYVDGYFYSKSLVAE</sequence>
<name>A0A516GZE3_9PROT</name>
<dbReference type="Proteomes" id="UP000317496">
    <property type="component" value="Chromosome"/>
</dbReference>
<dbReference type="Pfam" id="PF00583">
    <property type="entry name" value="Acetyltransf_1"/>
    <property type="match status" value="1"/>
</dbReference>
<evidence type="ECO:0000259" key="3">
    <source>
        <dbReference type="PROSITE" id="PS51186"/>
    </source>
</evidence>
<dbReference type="PROSITE" id="PS51186">
    <property type="entry name" value="GNAT"/>
    <property type="match status" value="1"/>
</dbReference>
<dbReference type="GO" id="GO:0016747">
    <property type="term" value="F:acyltransferase activity, transferring groups other than amino-acyl groups"/>
    <property type="evidence" value="ECO:0007669"/>
    <property type="project" value="InterPro"/>
</dbReference>
<dbReference type="InterPro" id="IPR000182">
    <property type="entry name" value="GNAT_dom"/>
</dbReference>
<dbReference type="InterPro" id="IPR016181">
    <property type="entry name" value="Acyl_CoA_acyltransferase"/>
</dbReference>
<dbReference type="PANTHER" id="PTHR43877">
    <property type="entry name" value="AMINOALKYLPHOSPHONATE N-ACETYLTRANSFERASE-RELATED-RELATED"/>
    <property type="match status" value="1"/>
</dbReference>
<evidence type="ECO:0000256" key="2">
    <source>
        <dbReference type="ARBA" id="ARBA00023315"/>
    </source>
</evidence>
<dbReference type="OrthoDB" id="9803907at2"/>
<organism evidence="4 5">
    <name type="scientific">Ferrovibrio terrae</name>
    <dbReference type="NCBI Taxonomy" id="2594003"/>
    <lineage>
        <taxon>Bacteria</taxon>
        <taxon>Pseudomonadati</taxon>
        <taxon>Pseudomonadota</taxon>
        <taxon>Alphaproteobacteria</taxon>
        <taxon>Rhodospirillales</taxon>
        <taxon>Rhodospirillaceae</taxon>
        <taxon>Ferrovibrio</taxon>
    </lineage>
</organism>
<evidence type="ECO:0000256" key="1">
    <source>
        <dbReference type="ARBA" id="ARBA00022679"/>
    </source>
</evidence>
<proteinExistence type="predicted"/>
<keyword evidence="1 4" id="KW-0808">Transferase</keyword>
<evidence type="ECO:0000313" key="5">
    <source>
        <dbReference type="Proteomes" id="UP000317496"/>
    </source>
</evidence>
<dbReference type="AlphaFoldDB" id="A0A516GZE3"/>
<keyword evidence="2" id="KW-0012">Acyltransferase</keyword>
<dbReference type="InterPro" id="IPR050832">
    <property type="entry name" value="Bact_Acetyltransf"/>
</dbReference>
<feature type="domain" description="N-acetyltransferase" evidence="3">
    <location>
        <begin position="15"/>
        <end position="180"/>
    </location>
</feature>
<dbReference type="CDD" id="cd04301">
    <property type="entry name" value="NAT_SF"/>
    <property type="match status" value="1"/>
</dbReference>
<evidence type="ECO:0000313" key="4">
    <source>
        <dbReference type="EMBL" id="QDO96887.1"/>
    </source>
</evidence>
<gene>
    <name evidence="4" type="ORF">FNB15_06165</name>
</gene>
<protein>
    <submittedName>
        <fullName evidence="4">GNAT family N-acetyltransferase</fullName>
    </submittedName>
</protein>
<dbReference type="PANTHER" id="PTHR43877:SF2">
    <property type="entry name" value="AMINOALKYLPHOSPHONATE N-ACETYLTRANSFERASE-RELATED"/>
    <property type="match status" value="1"/>
</dbReference>
<accession>A0A516GZE3</accession>
<dbReference type="SUPFAM" id="SSF55729">
    <property type="entry name" value="Acyl-CoA N-acyltransferases (Nat)"/>
    <property type="match status" value="1"/>
</dbReference>
<dbReference type="RefSeq" id="WP_144067868.1">
    <property type="nucleotide sequence ID" value="NZ_CP041636.1"/>
</dbReference>